<proteinExistence type="predicted"/>
<keyword evidence="2" id="KW-1185">Reference proteome</keyword>
<dbReference type="EMBL" id="JBHSKJ010000044">
    <property type="protein sequence ID" value="MFC5150038.1"/>
    <property type="molecule type" value="Genomic_DNA"/>
</dbReference>
<comment type="caution">
    <text evidence="1">The sequence shown here is derived from an EMBL/GenBank/DDBJ whole genome shotgun (WGS) entry which is preliminary data.</text>
</comment>
<accession>A0ABW0A8E0</accession>
<evidence type="ECO:0000313" key="2">
    <source>
        <dbReference type="Proteomes" id="UP001596222"/>
    </source>
</evidence>
<gene>
    <name evidence="1" type="ORF">ACFPP6_36090</name>
</gene>
<evidence type="ECO:0000313" key="1">
    <source>
        <dbReference type="EMBL" id="MFC5150038.1"/>
    </source>
</evidence>
<sequence length="351" mass="38492">MHDEWFSGGLPVNVYRSLSAVFIVSLLAPVSALSVPAHASQKRAVASTSVDCLRKVNDQGKEDPNGRYLNTYRDATGKKKVVLPNYDYNFPGLGPLYGGFLKNDTGRPLNVLAYTPKKVKLAKLTLSSVEFIASLGGGQAEQVKNIAKSLKHFASAKNLDDFAGALTDAWELAKFTDGTKGISEQAIDAAQALADGLEDGMLEIPAHCLAGMKKKDESYTVWGFSDLLSPYGVAWKALGSTYNINATQCFKRKAKERNQKRGVCLEWRELKAVVKDKYSLWLDEAGLSDMGTKVEKQSHSDYNPVILDVVKGSSIKNWKYGGKLKVEEGKKVEEDKMVCNPPLKSFRTGVQ</sequence>
<dbReference type="Proteomes" id="UP001596222">
    <property type="component" value="Unassembled WGS sequence"/>
</dbReference>
<protein>
    <submittedName>
        <fullName evidence="1">Uncharacterized protein</fullName>
    </submittedName>
</protein>
<dbReference type="RefSeq" id="WP_382051096.1">
    <property type="nucleotide sequence ID" value="NZ_JBHSKJ010000044.1"/>
</dbReference>
<organism evidence="1 2">
    <name type="scientific">Streptomyces aureoversilis</name>
    <dbReference type="NCBI Taxonomy" id="67277"/>
    <lineage>
        <taxon>Bacteria</taxon>
        <taxon>Bacillati</taxon>
        <taxon>Actinomycetota</taxon>
        <taxon>Actinomycetes</taxon>
        <taxon>Kitasatosporales</taxon>
        <taxon>Streptomycetaceae</taxon>
        <taxon>Streptomyces</taxon>
    </lineage>
</organism>
<name>A0ABW0A8E0_9ACTN</name>
<reference evidence="2" key="1">
    <citation type="journal article" date="2019" name="Int. J. Syst. Evol. Microbiol.">
        <title>The Global Catalogue of Microorganisms (GCM) 10K type strain sequencing project: providing services to taxonomists for standard genome sequencing and annotation.</title>
        <authorList>
            <consortium name="The Broad Institute Genomics Platform"/>
            <consortium name="The Broad Institute Genome Sequencing Center for Infectious Disease"/>
            <person name="Wu L."/>
            <person name="Ma J."/>
        </authorList>
    </citation>
    <scope>NUCLEOTIDE SEQUENCE [LARGE SCALE GENOMIC DNA]</scope>
    <source>
        <strain evidence="2">CGMCC 4.1641</strain>
    </source>
</reference>